<comment type="caution">
    <text evidence="3">The sequence shown here is derived from an EMBL/GenBank/DDBJ whole genome shotgun (WGS) entry which is preliminary data.</text>
</comment>
<organism evidence="3 4">
    <name type="scientific">Exophiala bonariae</name>
    <dbReference type="NCBI Taxonomy" id="1690606"/>
    <lineage>
        <taxon>Eukaryota</taxon>
        <taxon>Fungi</taxon>
        <taxon>Dikarya</taxon>
        <taxon>Ascomycota</taxon>
        <taxon>Pezizomycotina</taxon>
        <taxon>Eurotiomycetes</taxon>
        <taxon>Chaetothyriomycetidae</taxon>
        <taxon>Chaetothyriales</taxon>
        <taxon>Herpotrichiellaceae</taxon>
        <taxon>Exophiala</taxon>
    </lineage>
</organism>
<dbReference type="InterPro" id="IPR036236">
    <property type="entry name" value="Znf_C2H2_sf"/>
</dbReference>
<reference evidence="3 4" key="1">
    <citation type="submission" date="2023-08" db="EMBL/GenBank/DDBJ databases">
        <title>Black Yeasts Isolated from many extreme environments.</title>
        <authorList>
            <person name="Coleine C."/>
            <person name="Stajich J.E."/>
            <person name="Selbmann L."/>
        </authorList>
    </citation>
    <scope>NUCLEOTIDE SEQUENCE [LARGE SCALE GENOMIC DNA]</scope>
    <source>
        <strain evidence="3 4">CCFEE 5792</strain>
    </source>
</reference>
<name>A0AAV9NIE9_9EURO</name>
<evidence type="ECO:0000313" key="3">
    <source>
        <dbReference type="EMBL" id="KAK5056828.1"/>
    </source>
</evidence>
<feature type="domain" description="C2H2-type" evidence="2">
    <location>
        <begin position="89"/>
        <end position="113"/>
    </location>
</feature>
<feature type="compositionally biased region" description="Polar residues" evidence="1">
    <location>
        <begin position="1"/>
        <end position="18"/>
    </location>
</feature>
<dbReference type="InterPro" id="IPR040025">
    <property type="entry name" value="Znf622/Rei1/Reh1"/>
</dbReference>
<dbReference type="GO" id="GO:0030687">
    <property type="term" value="C:preribosome, large subunit precursor"/>
    <property type="evidence" value="ECO:0007669"/>
    <property type="project" value="TreeGrafter"/>
</dbReference>
<protein>
    <recommendedName>
        <fullName evidence="2">C2H2-type domain-containing protein</fullName>
    </recommendedName>
</protein>
<feature type="compositionally biased region" description="Polar residues" evidence="1">
    <location>
        <begin position="187"/>
        <end position="207"/>
    </location>
</feature>
<dbReference type="SUPFAM" id="SSF57667">
    <property type="entry name" value="beta-beta-alpha zinc fingers"/>
    <property type="match status" value="1"/>
</dbReference>
<evidence type="ECO:0000256" key="1">
    <source>
        <dbReference type="SAM" id="MobiDB-lite"/>
    </source>
</evidence>
<feature type="region of interest" description="Disordered" evidence="1">
    <location>
        <begin position="1"/>
        <end position="31"/>
    </location>
</feature>
<dbReference type="SMART" id="SM00355">
    <property type="entry name" value="ZnF_C2H2"/>
    <property type="match status" value="2"/>
</dbReference>
<dbReference type="PANTHER" id="PTHR13182">
    <property type="entry name" value="ZINC FINGER PROTEIN 622"/>
    <property type="match status" value="1"/>
</dbReference>
<dbReference type="InterPro" id="IPR013087">
    <property type="entry name" value="Znf_C2H2_type"/>
</dbReference>
<sequence>MEVRSKSSNPPSPSITNESSDKIEQSPSRNGDDEFDAAQCLFCNQTSTDLDQNLTHMLKAHGLFVDSTNLLVDVGSLLAYFHFIISELYECLYCGTQRNTRQAVQQHMMAKGHCKYDISDEDGELREFYDIPVSDAREELQQKQLLSQTRPKKSRALKHSDGHGMASSIDQALRTGRSPLHSDTEPESSSNNQVSTRALKQEHTLNSQLTRLRADDRRSLLHLPASQQRALLITHHKQMEKARRTEQASQGHLQTAGNTVNCLSKLRLVRKPPHMGHVANLTH</sequence>
<proteinExistence type="predicted"/>
<accession>A0AAV9NIE9</accession>
<dbReference type="Pfam" id="PF12756">
    <property type="entry name" value="zf-C2H2_2"/>
    <property type="match status" value="1"/>
</dbReference>
<keyword evidence="4" id="KW-1185">Reference proteome</keyword>
<dbReference type="GeneID" id="89980507"/>
<feature type="region of interest" description="Disordered" evidence="1">
    <location>
        <begin position="143"/>
        <end position="207"/>
    </location>
</feature>
<dbReference type="AlphaFoldDB" id="A0AAV9NIE9"/>
<gene>
    <name evidence="3" type="ORF">LTR84_012360</name>
</gene>
<evidence type="ECO:0000259" key="2">
    <source>
        <dbReference type="SMART" id="SM00355"/>
    </source>
</evidence>
<dbReference type="RefSeq" id="XP_064708544.1">
    <property type="nucleotide sequence ID" value="XM_064855884.1"/>
</dbReference>
<dbReference type="EMBL" id="JAVRRD010000007">
    <property type="protein sequence ID" value="KAK5056828.1"/>
    <property type="molecule type" value="Genomic_DNA"/>
</dbReference>
<dbReference type="PANTHER" id="PTHR13182:SF8">
    <property type="entry name" value="CYTOPLASMIC 60S SUBUNIT BIOGENESIS FACTOR ZNF622"/>
    <property type="match status" value="1"/>
</dbReference>
<dbReference type="InterPro" id="IPR041661">
    <property type="entry name" value="ZN622/Rei1/Reh1_Znf-C2H2"/>
</dbReference>
<dbReference type="GO" id="GO:0042273">
    <property type="term" value="P:ribosomal large subunit biogenesis"/>
    <property type="evidence" value="ECO:0007669"/>
    <property type="project" value="TreeGrafter"/>
</dbReference>
<dbReference type="Proteomes" id="UP001358417">
    <property type="component" value="Unassembled WGS sequence"/>
</dbReference>
<evidence type="ECO:0000313" key="4">
    <source>
        <dbReference type="Proteomes" id="UP001358417"/>
    </source>
</evidence>
<feature type="domain" description="C2H2-type" evidence="2">
    <location>
        <begin position="38"/>
        <end position="61"/>
    </location>
</feature>